<name>A0A0C2BY06_9BILA</name>
<protein>
    <submittedName>
        <fullName evidence="2">Uncharacterized protein</fullName>
    </submittedName>
</protein>
<evidence type="ECO:0000256" key="1">
    <source>
        <dbReference type="SAM" id="MobiDB-lite"/>
    </source>
</evidence>
<evidence type="ECO:0000313" key="3">
    <source>
        <dbReference type="Proteomes" id="UP000054047"/>
    </source>
</evidence>
<reference evidence="2 3" key="1">
    <citation type="submission" date="2013-12" db="EMBL/GenBank/DDBJ databases">
        <title>Draft genome of the parsitic nematode Ancylostoma duodenale.</title>
        <authorList>
            <person name="Mitreva M."/>
        </authorList>
    </citation>
    <scope>NUCLEOTIDE SEQUENCE [LARGE SCALE GENOMIC DNA]</scope>
    <source>
        <strain evidence="2 3">Zhejiang</strain>
    </source>
</reference>
<dbReference type="OrthoDB" id="5874594at2759"/>
<sequence>AWPSSSWTGQSTPQAYSYEPASSQSQVSYHSYASQPGVSYQSPFTFDFSQFYPQQAAATATASAYASSAAQFAQQFAHQIATAPPVNAQVDQQNLAKYSQYLDILRNAYGIQLPGELSQKPQPQPEYQLSSFPTATATTYQAGASPYASAVQPSQPAASVEPSVQTYTAATAPPQSQLQYQVYQPQPSVYGAEQQLSYQNVAQPAQPAGSYAQVAYPGSHTYTQTQQHVPQVQVQQQQVVNHAATSRPTYNTLTPAPTPSPTPRPHSYETAPQPTYSQHHGVSHPQYPPQAVQYPGPIPPQPSQSVPAQPSYALPPTARPQPQQHAGDPYAQQ</sequence>
<accession>A0A0C2BY06</accession>
<feature type="region of interest" description="Disordered" evidence="1">
    <location>
        <begin position="245"/>
        <end position="333"/>
    </location>
</feature>
<feature type="non-terminal residue" evidence="2">
    <location>
        <position position="333"/>
    </location>
</feature>
<gene>
    <name evidence="2" type="ORF">ANCDUO_21079</name>
</gene>
<dbReference type="AlphaFoldDB" id="A0A0C2BY06"/>
<dbReference type="PRINTS" id="PR01217">
    <property type="entry name" value="PRICHEXTENSN"/>
</dbReference>
<feature type="compositionally biased region" description="Low complexity" evidence="1">
    <location>
        <begin position="303"/>
        <end position="312"/>
    </location>
</feature>
<feature type="non-terminal residue" evidence="2">
    <location>
        <position position="1"/>
    </location>
</feature>
<keyword evidence="3" id="KW-1185">Reference proteome</keyword>
<dbReference type="EMBL" id="KN756540">
    <property type="protein sequence ID" value="KIH48848.1"/>
    <property type="molecule type" value="Genomic_DNA"/>
</dbReference>
<organism evidence="2 3">
    <name type="scientific">Ancylostoma duodenale</name>
    <dbReference type="NCBI Taxonomy" id="51022"/>
    <lineage>
        <taxon>Eukaryota</taxon>
        <taxon>Metazoa</taxon>
        <taxon>Ecdysozoa</taxon>
        <taxon>Nematoda</taxon>
        <taxon>Chromadorea</taxon>
        <taxon>Rhabditida</taxon>
        <taxon>Rhabditina</taxon>
        <taxon>Rhabditomorpha</taxon>
        <taxon>Strongyloidea</taxon>
        <taxon>Ancylostomatidae</taxon>
        <taxon>Ancylostomatinae</taxon>
        <taxon>Ancylostoma</taxon>
    </lineage>
</organism>
<proteinExistence type="predicted"/>
<evidence type="ECO:0000313" key="2">
    <source>
        <dbReference type="EMBL" id="KIH48848.1"/>
    </source>
</evidence>
<dbReference type="Proteomes" id="UP000054047">
    <property type="component" value="Unassembled WGS sequence"/>
</dbReference>
<feature type="compositionally biased region" description="Polar residues" evidence="1">
    <location>
        <begin position="270"/>
        <end position="280"/>
    </location>
</feature>